<dbReference type="EMBL" id="CAKLCB010000280">
    <property type="protein sequence ID" value="CAH0519127.1"/>
    <property type="molecule type" value="Genomic_DNA"/>
</dbReference>
<sequence length="444" mass="50506">MVSMKMRLTECINESPQYVIDRSKVSINFVSSTKEWVYCADRLLSAQFMGFDTETRPTWRKRQIQNPCALLQIAVRDAQKKEEVFILDLLNLPTTVYNGTLTSVFLSKKIIKIGHSFYQDLQNLVQSYPHASCFTVCKGVVEVNDLSISLVGAHNPLSLQKLVFFYLHRKLAKTQQVSNWERRPLSFGQLHYAAADALVLLHLYDELLLRIRKQCTTMTESFRLRDVTNVLDVNLPPDISKCSLCFETFQTRDALMQHRKICLMDVRMLAICVVCNGKKLETEIGMEHHVKHCSVDEVANETIVQVRRKRLLSVVSSNNSAKSLKLVSVQPKANKHRETKQADATFTATKKIVDAQSLVRVNGEKKKRKKARKIRERTHKAQTVAVVDAQKAAEHGTACQTTKISSCQNQERKKRTTSMESSLLASDAMWSKISSDYNFLTSAT</sequence>
<dbReference type="PANTHER" id="PTHR47765:SF2">
    <property type="entry name" value="EXONUCLEASE MUT-7 HOMOLOG"/>
    <property type="match status" value="1"/>
</dbReference>
<feature type="domain" description="3'-5' exonuclease" evidence="1">
    <location>
        <begin position="27"/>
        <end position="212"/>
    </location>
</feature>
<keyword evidence="3" id="KW-1185">Reference proteome</keyword>
<comment type="caution">
    <text evidence="2">The sequence shown here is derived from an EMBL/GenBank/DDBJ whole genome shotgun (WGS) entry which is preliminary data.</text>
</comment>
<dbReference type="PANTHER" id="PTHR47765">
    <property type="entry name" value="3'-5' EXONUCLEASE DOMAIN-CONTAINING PROTEIN"/>
    <property type="match status" value="1"/>
</dbReference>
<dbReference type="SMART" id="SM00474">
    <property type="entry name" value="35EXOc"/>
    <property type="match status" value="1"/>
</dbReference>
<gene>
    <name evidence="2" type="ORF">PBS001_LOCUS5666</name>
</gene>
<dbReference type="Proteomes" id="UP001158986">
    <property type="component" value="Unassembled WGS sequence"/>
</dbReference>
<dbReference type="InterPro" id="IPR052408">
    <property type="entry name" value="Exonuclease_MUT-7-like"/>
</dbReference>
<evidence type="ECO:0000259" key="1">
    <source>
        <dbReference type="SMART" id="SM00474"/>
    </source>
</evidence>
<dbReference type="InterPro" id="IPR012337">
    <property type="entry name" value="RNaseH-like_sf"/>
</dbReference>
<dbReference type="InterPro" id="IPR036397">
    <property type="entry name" value="RNaseH_sf"/>
</dbReference>
<dbReference type="InterPro" id="IPR002562">
    <property type="entry name" value="3'-5'_exonuclease_dom"/>
</dbReference>
<accession>A0ABN8D1S2</accession>
<dbReference type="Pfam" id="PF01612">
    <property type="entry name" value="DNA_pol_A_exo1"/>
    <property type="match status" value="1"/>
</dbReference>
<protein>
    <recommendedName>
        <fullName evidence="1">3'-5' exonuclease domain-containing protein</fullName>
    </recommendedName>
</protein>
<reference evidence="2 3" key="1">
    <citation type="submission" date="2021-11" db="EMBL/GenBank/DDBJ databases">
        <authorList>
            <person name="Islam A."/>
            <person name="Islam S."/>
            <person name="Flora M.S."/>
            <person name="Rahman M."/>
            <person name="Ziaur R.M."/>
            <person name="Epstein J.H."/>
            <person name="Hassan M."/>
            <person name="Klassen M."/>
            <person name="Woodard K."/>
            <person name="Webb A."/>
            <person name="Webby R.J."/>
            <person name="El Zowalaty M.E."/>
        </authorList>
    </citation>
    <scope>NUCLEOTIDE SEQUENCE [LARGE SCALE GENOMIC DNA]</scope>
    <source>
        <strain evidence="2">Pbs1</strain>
    </source>
</reference>
<name>A0ABN8D1S2_9STRA</name>
<evidence type="ECO:0000313" key="2">
    <source>
        <dbReference type="EMBL" id="CAH0519127.1"/>
    </source>
</evidence>
<evidence type="ECO:0000313" key="3">
    <source>
        <dbReference type="Proteomes" id="UP001158986"/>
    </source>
</evidence>
<proteinExistence type="predicted"/>
<dbReference type="Gene3D" id="3.30.420.10">
    <property type="entry name" value="Ribonuclease H-like superfamily/Ribonuclease H"/>
    <property type="match status" value="1"/>
</dbReference>
<dbReference type="SUPFAM" id="SSF53098">
    <property type="entry name" value="Ribonuclease H-like"/>
    <property type="match status" value="1"/>
</dbReference>
<organism evidence="2 3">
    <name type="scientific">Peronospora belbahrii</name>
    <dbReference type="NCBI Taxonomy" id="622444"/>
    <lineage>
        <taxon>Eukaryota</taxon>
        <taxon>Sar</taxon>
        <taxon>Stramenopiles</taxon>
        <taxon>Oomycota</taxon>
        <taxon>Peronosporomycetes</taxon>
        <taxon>Peronosporales</taxon>
        <taxon>Peronosporaceae</taxon>
        <taxon>Peronospora</taxon>
    </lineage>
</organism>